<evidence type="ECO:0000313" key="2">
    <source>
        <dbReference type="EMBL" id="KJA24742.1"/>
    </source>
</evidence>
<organism evidence="2 3">
    <name type="scientific">Hypholoma sublateritium (strain FD-334 SS-4)</name>
    <dbReference type="NCBI Taxonomy" id="945553"/>
    <lineage>
        <taxon>Eukaryota</taxon>
        <taxon>Fungi</taxon>
        <taxon>Dikarya</taxon>
        <taxon>Basidiomycota</taxon>
        <taxon>Agaricomycotina</taxon>
        <taxon>Agaricomycetes</taxon>
        <taxon>Agaricomycetidae</taxon>
        <taxon>Agaricales</taxon>
        <taxon>Agaricineae</taxon>
        <taxon>Strophariaceae</taxon>
        <taxon>Hypholoma</taxon>
    </lineage>
</organism>
<dbReference type="EMBL" id="KN817535">
    <property type="protein sequence ID" value="KJA24742.1"/>
    <property type="molecule type" value="Genomic_DNA"/>
</dbReference>
<accession>A0A0D2LC07</accession>
<reference evidence="3" key="1">
    <citation type="submission" date="2014-04" db="EMBL/GenBank/DDBJ databases">
        <title>Evolutionary Origins and Diversification of the Mycorrhizal Mutualists.</title>
        <authorList>
            <consortium name="DOE Joint Genome Institute"/>
            <consortium name="Mycorrhizal Genomics Consortium"/>
            <person name="Kohler A."/>
            <person name="Kuo A."/>
            <person name="Nagy L.G."/>
            <person name="Floudas D."/>
            <person name="Copeland A."/>
            <person name="Barry K.W."/>
            <person name="Cichocki N."/>
            <person name="Veneault-Fourrey C."/>
            <person name="LaButti K."/>
            <person name="Lindquist E.A."/>
            <person name="Lipzen A."/>
            <person name="Lundell T."/>
            <person name="Morin E."/>
            <person name="Murat C."/>
            <person name="Riley R."/>
            <person name="Ohm R."/>
            <person name="Sun H."/>
            <person name="Tunlid A."/>
            <person name="Henrissat B."/>
            <person name="Grigoriev I.V."/>
            <person name="Hibbett D.S."/>
            <person name="Martin F."/>
        </authorList>
    </citation>
    <scope>NUCLEOTIDE SEQUENCE [LARGE SCALE GENOMIC DNA]</scope>
    <source>
        <strain evidence="3">FD-334 SS-4</strain>
    </source>
</reference>
<protein>
    <submittedName>
        <fullName evidence="2">Uncharacterized protein</fullName>
    </submittedName>
</protein>
<feature type="compositionally biased region" description="Polar residues" evidence="1">
    <location>
        <begin position="15"/>
        <end position="28"/>
    </location>
</feature>
<keyword evidence="3" id="KW-1185">Reference proteome</keyword>
<dbReference type="Proteomes" id="UP000054270">
    <property type="component" value="Unassembled WGS sequence"/>
</dbReference>
<evidence type="ECO:0000256" key="1">
    <source>
        <dbReference type="SAM" id="MobiDB-lite"/>
    </source>
</evidence>
<dbReference type="AlphaFoldDB" id="A0A0D2LC07"/>
<name>A0A0D2LC07_HYPSF</name>
<sequence length="149" mass="15897">MPALRVAHRTLSLSTPTPYSAQLPSNHSARAPCPARTSAARQQDTKRDEAYLPRTVEVIWAHRRLESSVAIAERLACGVRTPVNLPRPASRSANVHEYSEGGGDASEAGRVSVCRPCPASAHVCSNSCDAPPLGTSIVVLVNFNSGVHY</sequence>
<feature type="region of interest" description="Disordered" evidence="1">
    <location>
        <begin position="15"/>
        <end position="46"/>
    </location>
</feature>
<gene>
    <name evidence="2" type="ORF">HYPSUDRAFT_200301</name>
</gene>
<proteinExistence type="predicted"/>
<evidence type="ECO:0000313" key="3">
    <source>
        <dbReference type="Proteomes" id="UP000054270"/>
    </source>
</evidence>